<sequence length="167" mass="19220">MISVESYFTVQDKKEKSWIPCSDLEKLSTHLPLTQPVFPGILVIQGDEYFAFGEKYEDSIDQLWLGLLHSLENLGEEGTSPFVYQPIDFYMKKSEDALVISITHRGTIMDEWTFPFDEAVTAILHGAEDFFTTVKMLNLQLFKDDIHLIQCRIIDLKEDYKKSSGSQ</sequence>
<protein>
    <submittedName>
        <fullName evidence="1">Uncharacterized protein</fullName>
    </submittedName>
</protein>
<reference evidence="1 2" key="1">
    <citation type="submission" date="2018-10" db="EMBL/GenBank/DDBJ databases">
        <title>Bacillus Keqinensis sp. nov., a moderately halophilic bacterium isolated from a saline-alkaline lake.</title>
        <authorList>
            <person name="Wang H."/>
        </authorList>
    </citation>
    <scope>NUCLEOTIDE SEQUENCE [LARGE SCALE GENOMIC DNA]</scope>
    <source>
        <strain evidence="1 2">KQ-3</strain>
    </source>
</reference>
<keyword evidence="2" id="KW-1185">Reference proteome</keyword>
<dbReference type="OrthoDB" id="2990286at2"/>
<evidence type="ECO:0000313" key="1">
    <source>
        <dbReference type="EMBL" id="RNA69964.1"/>
    </source>
</evidence>
<dbReference type="Proteomes" id="UP000278746">
    <property type="component" value="Unassembled WGS sequence"/>
</dbReference>
<dbReference type="RefSeq" id="WP_122897476.1">
    <property type="nucleotide sequence ID" value="NZ_RHIB01000001.1"/>
</dbReference>
<accession>A0A3M7TYU8</accession>
<evidence type="ECO:0000313" key="2">
    <source>
        <dbReference type="Proteomes" id="UP000278746"/>
    </source>
</evidence>
<dbReference type="AlphaFoldDB" id="A0A3M7TYU8"/>
<organism evidence="1 2">
    <name type="scientific">Alteribacter keqinensis</name>
    <dbReference type="NCBI Taxonomy" id="2483800"/>
    <lineage>
        <taxon>Bacteria</taxon>
        <taxon>Bacillati</taxon>
        <taxon>Bacillota</taxon>
        <taxon>Bacilli</taxon>
        <taxon>Bacillales</taxon>
        <taxon>Bacillaceae</taxon>
        <taxon>Alteribacter</taxon>
    </lineage>
</organism>
<comment type="caution">
    <text evidence="1">The sequence shown here is derived from an EMBL/GenBank/DDBJ whole genome shotgun (WGS) entry which is preliminary data.</text>
</comment>
<gene>
    <name evidence="1" type="ORF">EBO34_08540</name>
</gene>
<proteinExistence type="predicted"/>
<dbReference type="EMBL" id="RHIB01000001">
    <property type="protein sequence ID" value="RNA69964.1"/>
    <property type="molecule type" value="Genomic_DNA"/>
</dbReference>
<name>A0A3M7TYU8_9BACI</name>